<evidence type="ECO:0000313" key="4">
    <source>
        <dbReference type="Proteomes" id="UP000019335"/>
    </source>
</evidence>
<organism evidence="3 4">
    <name type="scientific">Nannochloropsis gaditana</name>
    <dbReference type="NCBI Taxonomy" id="72520"/>
    <lineage>
        <taxon>Eukaryota</taxon>
        <taxon>Sar</taxon>
        <taxon>Stramenopiles</taxon>
        <taxon>Ochrophyta</taxon>
        <taxon>Eustigmatophyceae</taxon>
        <taxon>Eustigmatales</taxon>
        <taxon>Monodopsidaceae</taxon>
        <taxon>Nannochloropsis</taxon>
    </lineage>
</organism>
<dbReference type="OrthoDB" id="276323at2759"/>
<evidence type="ECO:0000256" key="1">
    <source>
        <dbReference type="ARBA" id="ARBA00010954"/>
    </source>
</evidence>
<keyword evidence="4" id="KW-1185">Reference proteome</keyword>
<name>W7TXS2_9STRA</name>
<dbReference type="AlphaFoldDB" id="W7TXS2"/>
<proteinExistence type="inferred from homology"/>
<feature type="compositionally biased region" description="Polar residues" evidence="2">
    <location>
        <begin position="379"/>
        <end position="396"/>
    </location>
</feature>
<comment type="caution">
    <text evidence="3">The sequence shown here is derived from an EMBL/GenBank/DDBJ whole genome shotgun (WGS) entry which is preliminary data.</text>
</comment>
<dbReference type="GO" id="GO:0007165">
    <property type="term" value="P:signal transduction"/>
    <property type="evidence" value="ECO:0007669"/>
    <property type="project" value="TreeGrafter"/>
</dbReference>
<feature type="compositionally biased region" description="Low complexity" evidence="2">
    <location>
        <begin position="19"/>
        <end position="32"/>
    </location>
</feature>
<dbReference type="EMBL" id="AZIL01000936">
    <property type="protein sequence ID" value="EWM25426.1"/>
    <property type="molecule type" value="Genomic_DNA"/>
</dbReference>
<dbReference type="Pfam" id="PF05794">
    <property type="entry name" value="Tcp11"/>
    <property type="match status" value="1"/>
</dbReference>
<dbReference type="InterPro" id="IPR008862">
    <property type="entry name" value="Tcp11"/>
</dbReference>
<evidence type="ECO:0000313" key="3">
    <source>
        <dbReference type="EMBL" id="EWM25426.1"/>
    </source>
</evidence>
<protein>
    <submittedName>
        <fullName evidence="3">T-complex 11</fullName>
    </submittedName>
</protein>
<sequence>MSAEDKQGRRCGLTCTDLTSPSTPKRSPSSITGQHKLQKAARIVQMWWRRYRAIGKIAVYLTTQASQLRQANEVLMLKSSTGFEDVLSKIRDKNIIASIACLLNAVSIQGPDKKRGSPGMEDSQQFFHRVQEQQARKILTAVMIKLHPGDVITTDPYTCSKDHGEEMGMAELEAQLVCIAANLVLDSASCLINMLGDLETGYTPFRRKAGALGLLRLRLNTLNFARTFMNASLTTLQNRQARSISLSFLTSYVEAYRNFKDAQRVGEEGLIEAARHSLHKVHVGICQVLGRELAEKHCRSVEEGMDTGRKNVVLMPWGMTVALPPMRMSSLSKAQIPSSSNDLAMVGLKSTSGNSYDISPGLGPEKRKSSTLPPRSEGGNENISTARRLMATTNSDAKAVENPPSAITQPTTAAKFEAETEDGETSIDTQPSSTMLLNEKLAHEIILNPTFSISEEKASMSAVRGEFGNEDLGHIRDTMEEIFWDRLVEAMTPPLQEGPSDFTSGSIAQIRFGSGQGSLFACKVEAVNEDETVDIEYLVDGVKERRPIHQFRLKDDPLEYEPFLALVDEVREKLTSLTPRRIDLAEELRAHLDKKLLSQMALQGLLDAPAIYKLLKYIFDHLMALQAPVRVAETMSWISGFEKEVHASMSASQHAKYIPSAFVALLPRVFRGIFARIDETQRDIADAHIQMLRPYLVQHGVEYEREKFAARFLTGQWRLLNTEAWLKKVLASPENASHLSSIAQGDAMAHRNLLSRAMKCLLQQPVRIEICSNLPETLRYDGLRMTKFRDEQDRITLVAVYSSLLRQFLSVQCPSLNSHQSECMGSTILALETRLYVLLQGVGNTVLLSCLMEEVLECARQICKKEEAVFSGAQASILQGMLHNAAKPKSPLFDLVSERISAVTNLYMCGEAQNAHKAMTCFGLASFQSKLEVTGYGLHRLFMHNLAVHGDVYSKILRDEASILLCEKDHGNSSLM</sequence>
<dbReference type="PANTHER" id="PTHR12832">
    <property type="entry name" value="TESTIS-SPECIFIC PROTEIN PBS13 T-COMPLEX 11"/>
    <property type="match status" value="1"/>
</dbReference>
<evidence type="ECO:0000256" key="2">
    <source>
        <dbReference type="SAM" id="MobiDB-lite"/>
    </source>
</evidence>
<feature type="region of interest" description="Disordered" evidence="2">
    <location>
        <begin position="354"/>
        <end position="430"/>
    </location>
</feature>
<dbReference type="Proteomes" id="UP000019335">
    <property type="component" value="Chromosome 11"/>
</dbReference>
<gene>
    <name evidence="3" type="ORF">Naga_100005g40</name>
</gene>
<reference evidence="3 4" key="1">
    <citation type="journal article" date="2014" name="Mol. Plant">
        <title>Chromosome Scale Genome Assembly and Transcriptome Profiling of Nannochloropsis gaditana in Nitrogen Depletion.</title>
        <authorList>
            <person name="Corteggiani Carpinelli E."/>
            <person name="Telatin A."/>
            <person name="Vitulo N."/>
            <person name="Forcato C."/>
            <person name="D'Angelo M."/>
            <person name="Schiavon R."/>
            <person name="Vezzi A."/>
            <person name="Giacometti G.M."/>
            <person name="Morosinotto T."/>
            <person name="Valle G."/>
        </authorList>
    </citation>
    <scope>NUCLEOTIDE SEQUENCE [LARGE SCALE GENOMIC DNA]</scope>
    <source>
        <strain evidence="3 4">B-31</strain>
    </source>
</reference>
<comment type="similarity">
    <text evidence="1">Belongs to the TCP11 family.</text>
</comment>
<accession>W7TXS2</accession>
<dbReference type="PANTHER" id="PTHR12832:SF11">
    <property type="entry name" value="LD23868P"/>
    <property type="match status" value="1"/>
</dbReference>
<feature type="region of interest" description="Disordered" evidence="2">
    <location>
        <begin position="1"/>
        <end position="34"/>
    </location>
</feature>